<feature type="region of interest" description="Disordered" evidence="1">
    <location>
        <begin position="629"/>
        <end position="722"/>
    </location>
</feature>
<feature type="region of interest" description="Disordered" evidence="1">
    <location>
        <begin position="227"/>
        <end position="248"/>
    </location>
</feature>
<feature type="compositionally biased region" description="Low complexity" evidence="1">
    <location>
        <begin position="96"/>
        <end position="107"/>
    </location>
</feature>
<gene>
    <name evidence="3" type="ORF">K490DRAFT_51294</name>
</gene>
<feature type="region of interest" description="Disordered" evidence="1">
    <location>
        <begin position="795"/>
        <end position="814"/>
    </location>
</feature>
<feature type="compositionally biased region" description="Basic and acidic residues" evidence="1">
    <location>
        <begin position="174"/>
        <end position="184"/>
    </location>
</feature>
<feature type="compositionally biased region" description="Low complexity" evidence="1">
    <location>
        <begin position="46"/>
        <end position="63"/>
    </location>
</feature>
<feature type="compositionally biased region" description="Basic and acidic residues" evidence="1">
    <location>
        <begin position="1213"/>
        <end position="1222"/>
    </location>
</feature>
<evidence type="ECO:0000259" key="2">
    <source>
        <dbReference type="Pfam" id="PF14636"/>
    </source>
</evidence>
<dbReference type="PANTHER" id="PTHR21634">
    <property type="entry name" value="RE13835P"/>
    <property type="match status" value="1"/>
</dbReference>
<feature type="compositionally biased region" description="Low complexity" evidence="1">
    <location>
        <begin position="835"/>
        <end position="848"/>
    </location>
</feature>
<evidence type="ECO:0000313" key="3">
    <source>
        <dbReference type="EMBL" id="KAF2083583.1"/>
    </source>
</evidence>
<dbReference type="Proteomes" id="UP000799776">
    <property type="component" value="Unassembled WGS sequence"/>
</dbReference>
<feature type="region of interest" description="Disordered" evidence="1">
    <location>
        <begin position="1"/>
        <end position="69"/>
    </location>
</feature>
<dbReference type="InterPro" id="IPR028084">
    <property type="entry name" value="FNIP_N_dom"/>
</dbReference>
<keyword evidence="4" id="KW-1185">Reference proteome</keyword>
<feature type="region of interest" description="Disordered" evidence="1">
    <location>
        <begin position="1146"/>
        <end position="1179"/>
    </location>
</feature>
<evidence type="ECO:0000256" key="1">
    <source>
        <dbReference type="SAM" id="MobiDB-lite"/>
    </source>
</evidence>
<feature type="domain" description="Folliculin-interacting protein N-terminal" evidence="2">
    <location>
        <begin position="75"/>
        <end position="220"/>
    </location>
</feature>
<dbReference type="AlphaFoldDB" id="A0A9P4HN38"/>
<dbReference type="GO" id="GO:0042030">
    <property type="term" value="F:ATPase inhibitor activity"/>
    <property type="evidence" value="ECO:0007669"/>
    <property type="project" value="TreeGrafter"/>
</dbReference>
<dbReference type="GO" id="GO:0051087">
    <property type="term" value="F:protein-folding chaperone binding"/>
    <property type="evidence" value="ECO:0007669"/>
    <property type="project" value="TreeGrafter"/>
</dbReference>
<feature type="region of interest" description="Disordered" evidence="1">
    <location>
        <begin position="356"/>
        <end position="389"/>
    </location>
</feature>
<feature type="compositionally biased region" description="Low complexity" evidence="1">
    <location>
        <begin position="117"/>
        <end position="132"/>
    </location>
</feature>
<dbReference type="GO" id="GO:0005737">
    <property type="term" value="C:cytoplasm"/>
    <property type="evidence" value="ECO:0007669"/>
    <property type="project" value="TreeGrafter"/>
</dbReference>
<organism evidence="3 4">
    <name type="scientific">Saccharata proteae CBS 121410</name>
    <dbReference type="NCBI Taxonomy" id="1314787"/>
    <lineage>
        <taxon>Eukaryota</taxon>
        <taxon>Fungi</taxon>
        <taxon>Dikarya</taxon>
        <taxon>Ascomycota</taxon>
        <taxon>Pezizomycotina</taxon>
        <taxon>Dothideomycetes</taxon>
        <taxon>Dothideomycetes incertae sedis</taxon>
        <taxon>Botryosphaeriales</taxon>
        <taxon>Saccharataceae</taxon>
        <taxon>Saccharata</taxon>
    </lineage>
</organism>
<feature type="region of interest" description="Disordered" evidence="1">
    <location>
        <begin position="769"/>
        <end position="790"/>
    </location>
</feature>
<dbReference type="OrthoDB" id="5428015at2759"/>
<sequence>MLGQLLHSFAPKPRAPTRSNPQIESVTEDSHTRDLLFPDASALYQSEGQLSSIGGSSSNGNDGTQAEIDLDQARDVRIIIAQDETGSLPKTVLYDSKPPSSESPAPNSERRGSRLFSAGPGHPSPTPGSTASQAHVRRSSLATDKLPPRAPPVSAFQRARTRGASISAMPNIDESSHGGRSPRESDELVKTCLDCMFGNVKMSYAGISNKIHIIPLEPKADRAAVASPTNSDGFNSFGRAEGRKRSHLATSYTASNIPAEGSQAANGFPDASKDPRRRTVLVTRLFGVAPPDDNDMADGATTGAPTSQGSLGKGNGFPFPSNGGPGASRGSGQSTYKQRKTPTYAIGIILHLPVASPSPGIPKSRAGPDAQRTGTKAPGSVHGHDSLGSSFDSDRRAGWAFVDSTFGVDSLLSVAASSDIDERGDVVGQHWDVISRSLTTLQFVVQAKILDMFRAADLAASAMQVPKPQKRPTSARTVDRDRPTSMPIRRNALQLHSHALLFDLTIKQAVDAAAERVVRGVKVPRVVTGQARWGVWREEARWLGKWAGGRDQNFFFFNLLTAFLGTHTEWLNSMGPKWYRRKHREQQKANAGEDLTIASRTIIVSPDKMAARRLIFLLSTFLPASAQTAPYDGMSPVRPSTSASFRAYSQSPPTNLTISRQQSLRRTINRKGNKSYPNMSSLNISTKGNSLSTLESTDDRSSPPKQEVPKSTPHSRRPSDVKSIHSMKASGLALPSMIEDPVARKNTAATASTTTPDTAVPVAHFAVQRTNSTTSGDRRPPSSSSLASDNLRHTLQRNSSHSTASPIADSQGSRWGSLVSNFWGNSQRRDSSSCTDQSDLLQTTDDGLGISGPGYRRPIDHQSGNKLEQMVQELQSDNEMVSQQDVDFYDSSDGNPAPATPDQESASPTDMPSTAARNIPLRGKHLDSPLKLSINETDGVIDVDIPLPGFGSPLQSPLLPTLGNSVSSLEGSNFGVPSMCSHMSFDSQPPINVAGWLGRFHPDFALQGVTPNDLIIEDVKRAMSAEPTPATATATPTMESGPTEKWVNICTALIADTRTFTIKRLRLKRLVRLIPAAPPSSAFTPGSVATPGFYGAGRSQYGNPHAPLSSPAQPVTELHLQERFVEENVMDIDDILVDAVERGLLHSGHPSRMHSTSSSRSSSRRGRRDERSCSDAASTQGTITGVEVPRQECKALVLGALEQVVKSVAMERGGSEDHDLAAKGKSRGFEPQVDNPAIRVKDSTLREGVRRWLSQVEEGT</sequence>
<feature type="region of interest" description="Disordered" evidence="1">
    <location>
        <begin position="286"/>
        <end position="337"/>
    </location>
</feature>
<feature type="region of interest" description="Disordered" evidence="1">
    <location>
        <begin position="1211"/>
        <end position="1232"/>
    </location>
</feature>
<comment type="caution">
    <text evidence="3">The sequence shown here is derived from an EMBL/GenBank/DDBJ whole genome shotgun (WGS) entry which is preliminary data.</text>
</comment>
<feature type="compositionally biased region" description="Polar residues" evidence="1">
    <location>
        <begin position="769"/>
        <end position="788"/>
    </location>
</feature>
<feature type="compositionally biased region" description="Polar residues" evidence="1">
    <location>
        <begin position="675"/>
        <end position="695"/>
    </location>
</feature>
<feature type="region of interest" description="Disordered" evidence="1">
    <location>
        <begin position="89"/>
        <end position="184"/>
    </location>
</feature>
<dbReference type="PANTHER" id="PTHR21634:SF9">
    <property type="entry name" value="RE13835P"/>
    <property type="match status" value="1"/>
</dbReference>
<feature type="compositionally biased region" description="Polar residues" evidence="1">
    <location>
        <begin position="796"/>
        <end position="814"/>
    </location>
</feature>
<feature type="compositionally biased region" description="Polar residues" evidence="1">
    <location>
        <begin position="638"/>
        <end position="666"/>
    </location>
</feature>
<feature type="region of interest" description="Disordered" evidence="1">
    <location>
        <begin position="464"/>
        <end position="483"/>
    </location>
</feature>
<evidence type="ECO:0000313" key="4">
    <source>
        <dbReference type="Proteomes" id="UP000799776"/>
    </source>
</evidence>
<feature type="region of interest" description="Disordered" evidence="1">
    <location>
        <begin position="826"/>
        <end position="862"/>
    </location>
</feature>
<feature type="region of interest" description="Disordered" evidence="1">
    <location>
        <begin position="887"/>
        <end position="922"/>
    </location>
</feature>
<proteinExistence type="predicted"/>
<dbReference type="Pfam" id="PF14636">
    <property type="entry name" value="FNIP_N"/>
    <property type="match status" value="1"/>
</dbReference>
<reference evidence="3" key="1">
    <citation type="journal article" date="2020" name="Stud. Mycol.">
        <title>101 Dothideomycetes genomes: a test case for predicting lifestyles and emergence of pathogens.</title>
        <authorList>
            <person name="Haridas S."/>
            <person name="Albert R."/>
            <person name="Binder M."/>
            <person name="Bloem J."/>
            <person name="Labutti K."/>
            <person name="Salamov A."/>
            <person name="Andreopoulos B."/>
            <person name="Baker S."/>
            <person name="Barry K."/>
            <person name="Bills G."/>
            <person name="Bluhm B."/>
            <person name="Cannon C."/>
            <person name="Castanera R."/>
            <person name="Culley D."/>
            <person name="Daum C."/>
            <person name="Ezra D."/>
            <person name="Gonzalez J."/>
            <person name="Henrissat B."/>
            <person name="Kuo A."/>
            <person name="Liang C."/>
            <person name="Lipzen A."/>
            <person name="Lutzoni F."/>
            <person name="Magnuson J."/>
            <person name="Mondo S."/>
            <person name="Nolan M."/>
            <person name="Ohm R."/>
            <person name="Pangilinan J."/>
            <person name="Park H.-J."/>
            <person name="Ramirez L."/>
            <person name="Alfaro M."/>
            <person name="Sun H."/>
            <person name="Tritt A."/>
            <person name="Yoshinaga Y."/>
            <person name="Zwiers L.-H."/>
            <person name="Turgeon B."/>
            <person name="Goodwin S."/>
            <person name="Spatafora J."/>
            <person name="Crous P."/>
            <person name="Grigoriev I."/>
        </authorList>
    </citation>
    <scope>NUCLEOTIDE SEQUENCE</scope>
    <source>
        <strain evidence="3">CBS 121410</strain>
    </source>
</reference>
<name>A0A9P4HN38_9PEZI</name>
<protein>
    <recommendedName>
        <fullName evidence="2">Folliculin-interacting protein N-terminal domain-containing protein</fullName>
    </recommendedName>
</protein>
<feature type="compositionally biased region" description="Polar residues" evidence="1">
    <location>
        <begin position="902"/>
        <end position="916"/>
    </location>
</feature>
<accession>A0A9P4HN38</accession>
<dbReference type="EMBL" id="ML978770">
    <property type="protein sequence ID" value="KAF2083583.1"/>
    <property type="molecule type" value="Genomic_DNA"/>
</dbReference>